<sequence>MLTNSKNNPEKDPVIFWYNGGPGCSSLLGLFTELGPYLLNKDGSKLIENPHSWNNNASVVFIESPAGVGFSYATDGNVATNDNINDVYITGESYAGIYLPMLTSLIVKGMSKFKINLKGLAIGNPYLNKKLDYESALIYAYGHGIVDEELWQSVKKDCCKGCVDGCDIENLVGRCSNSAIQIYNSFFNGNINAYDIYRNCDNSPNSSSNQKYDMFSRAAFRLKNMAKLAKKAKMNIMEEDTRRVKRDDGSSFDPSPVPCLAGKILNLYSDNNIK</sequence>
<comment type="caution">
    <text evidence="3">The sequence shown here is derived from an EMBL/GenBank/DDBJ whole genome shotgun (WGS) entry which is preliminary data.</text>
</comment>
<evidence type="ECO:0000313" key="4">
    <source>
        <dbReference type="Proteomes" id="UP000580250"/>
    </source>
</evidence>
<evidence type="ECO:0000256" key="1">
    <source>
        <dbReference type="ARBA" id="ARBA00009431"/>
    </source>
</evidence>
<protein>
    <recommendedName>
        <fullName evidence="2">Carboxypeptidase</fullName>
        <ecNumber evidence="2">3.4.16.-</ecNumber>
    </recommendedName>
</protein>
<dbReference type="EMBL" id="CAJEWN010000074">
    <property type="protein sequence ID" value="CAD2159403.1"/>
    <property type="molecule type" value="Genomic_DNA"/>
</dbReference>
<dbReference type="PANTHER" id="PTHR11802:SF418">
    <property type="entry name" value="SERINE CARBOXYPEPTIDASE CTSA-1.1"/>
    <property type="match status" value="1"/>
</dbReference>
<keyword evidence="2" id="KW-0121">Carboxypeptidase</keyword>
<evidence type="ECO:0000256" key="2">
    <source>
        <dbReference type="RuleBase" id="RU361156"/>
    </source>
</evidence>
<dbReference type="PROSITE" id="PS00131">
    <property type="entry name" value="CARBOXYPEPT_SER_SER"/>
    <property type="match status" value="1"/>
</dbReference>
<organism evidence="3 4">
    <name type="scientific">Meloidogyne enterolobii</name>
    <name type="common">Root-knot nematode worm</name>
    <name type="synonym">Meloidogyne mayaguensis</name>
    <dbReference type="NCBI Taxonomy" id="390850"/>
    <lineage>
        <taxon>Eukaryota</taxon>
        <taxon>Metazoa</taxon>
        <taxon>Ecdysozoa</taxon>
        <taxon>Nematoda</taxon>
        <taxon>Chromadorea</taxon>
        <taxon>Rhabditida</taxon>
        <taxon>Tylenchina</taxon>
        <taxon>Tylenchomorpha</taxon>
        <taxon>Tylenchoidea</taxon>
        <taxon>Meloidogynidae</taxon>
        <taxon>Meloidogyninae</taxon>
        <taxon>Meloidogyne</taxon>
    </lineage>
</organism>
<dbReference type="Proteomes" id="UP000580250">
    <property type="component" value="Unassembled WGS sequence"/>
</dbReference>
<dbReference type="AlphaFoldDB" id="A0A6V7UJB8"/>
<dbReference type="PANTHER" id="PTHR11802">
    <property type="entry name" value="SERINE PROTEASE FAMILY S10 SERINE CARBOXYPEPTIDASE"/>
    <property type="match status" value="1"/>
</dbReference>
<dbReference type="GO" id="GO:0004185">
    <property type="term" value="F:serine-type carboxypeptidase activity"/>
    <property type="evidence" value="ECO:0007669"/>
    <property type="project" value="UniProtKB-UniRule"/>
</dbReference>
<dbReference type="PRINTS" id="PR00724">
    <property type="entry name" value="CRBOXYPTASEC"/>
</dbReference>
<dbReference type="OrthoDB" id="1022205at2759"/>
<dbReference type="InterPro" id="IPR018202">
    <property type="entry name" value="Ser_caboxypep_ser_AS"/>
</dbReference>
<dbReference type="InterPro" id="IPR001563">
    <property type="entry name" value="Peptidase_S10"/>
</dbReference>
<accession>A0A6V7UJB8</accession>
<gene>
    <name evidence="3" type="ORF">MENT_LOCUS13697</name>
</gene>
<proteinExistence type="inferred from homology"/>
<dbReference type="Gene3D" id="3.40.50.1820">
    <property type="entry name" value="alpha/beta hydrolase"/>
    <property type="match status" value="2"/>
</dbReference>
<dbReference type="EC" id="3.4.16.-" evidence="2"/>
<dbReference type="SUPFAM" id="SSF53474">
    <property type="entry name" value="alpha/beta-Hydrolases"/>
    <property type="match status" value="1"/>
</dbReference>
<reference evidence="3 4" key="1">
    <citation type="submission" date="2020-08" db="EMBL/GenBank/DDBJ databases">
        <authorList>
            <person name="Koutsovoulos G."/>
            <person name="Danchin GJ E."/>
        </authorList>
    </citation>
    <scope>NUCLEOTIDE SEQUENCE [LARGE SCALE GENOMIC DNA]</scope>
</reference>
<comment type="similarity">
    <text evidence="1 2">Belongs to the peptidase S10 family.</text>
</comment>
<keyword evidence="2" id="KW-0378">Hydrolase</keyword>
<evidence type="ECO:0000313" key="3">
    <source>
        <dbReference type="EMBL" id="CAD2159403.1"/>
    </source>
</evidence>
<dbReference type="InterPro" id="IPR029058">
    <property type="entry name" value="AB_hydrolase_fold"/>
</dbReference>
<dbReference type="Pfam" id="PF00450">
    <property type="entry name" value="Peptidase_S10"/>
    <property type="match status" value="2"/>
</dbReference>
<dbReference type="GO" id="GO:0006508">
    <property type="term" value="P:proteolysis"/>
    <property type="evidence" value="ECO:0007669"/>
    <property type="project" value="UniProtKB-KW"/>
</dbReference>
<name>A0A6V7UJB8_MELEN</name>
<keyword evidence="2" id="KW-0645">Protease</keyword>